<organism evidence="1 2">
    <name type="scientific">Nguyenibacter vanlangensis</name>
    <dbReference type="NCBI Taxonomy" id="1216886"/>
    <lineage>
        <taxon>Bacteria</taxon>
        <taxon>Pseudomonadati</taxon>
        <taxon>Pseudomonadota</taxon>
        <taxon>Alphaproteobacteria</taxon>
        <taxon>Acetobacterales</taxon>
        <taxon>Acetobacteraceae</taxon>
        <taxon>Nguyenibacter</taxon>
    </lineage>
</organism>
<dbReference type="Gene3D" id="1.10.1510.10">
    <property type="entry name" value="Uncharacterised protein YqeY/AIM41 PF09424, N-terminal domain"/>
    <property type="match status" value="1"/>
</dbReference>
<dbReference type="EMBL" id="JABXXP010000005">
    <property type="protein sequence ID" value="NVN09802.1"/>
    <property type="molecule type" value="Genomic_DNA"/>
</dbReference>
<evidence type="ECO:0000313" key="1">
    <source>
        <dbReference type="EMBL" id="NVN09802.1"/>
    </source>
</evidence>
<dbReference type="RefSeq" id="WP_176638600.1">
    <property type="nucleotide sequence ID" value="NZ_JABXXP010000005.1"/>
</dbReference>
<accession>A0A7Y7M4B1</accession>
<comment type="caution">
    <text evidence="1">The sequence shown here is derived from an EMBL/GenBank/DDBJ whole genome shotgun (WGS) entry which is preliminary data.</text>
</comment>
<name>A0A7Y7M4B1_9PROT</name>
<dbReference type="Proteomes" id="UP000534870">
    <property type="component" value="Unassembled WGS sequence"/>
</dbReference>
<evidence type="ECO:0008006" key="3">
    <source>
        <dbReference type="Google" id="ProtNLM"/>
    </source>
</evidence>
<gene>
    <name evidence="1" type="ORF">HUK84_01335</name>
</gene>
<dbReference type="InterPro" id="IPR042184">
    <property type="entry name" value="YqeY/Aim41_N"/>
</dbReference>
<dbReference type="AlphaFoldDB" id="A0A7Y7M4B1"/>
<sequence length="123" mass="13287">MSDLQELTARLRVDLKAAMRGRCLPEVKVLRGLIAAIDDAQAVPVGSLHETYVVRAFGDPSVEVPRRNLAAEDLRRLLESESNVRLAAAEEYRAAGHHDRAEELIAAAKIVGRYLGGSVAGGE</sequence>
<evidence type="ECO:0000313" key="2">
    <source>
        <dbReference type="Proteomes" id="UP000534870"/>
    </source>
</evidence>
<reference evidence="1 2" key="1">
    <citation type="submission" date="2020-06" db="EMBL/GenBank/DDBJ databases">
        <title>Description of novel acetic acid bacteria.</title>
        <authorList>
            <person name="Sombolestani A."/>
        </authorList>
    </citation>
    <scope>NUCLEOTIDE SEQUENCE [LARGE SCALE GENOMIC DNA]</scope>
    <source>
        <strain evidence="1 2">LMG 31431</strain>
    </source>
</reference>
<proteinExistence type="predicted"/>
<protein>
    <recommendedName>
        <fullName evidence="3">Yqey-like protein</fullName>
    </recommendedName>
</protein>